<sequence>MSSTSSRKSKRSDYTAASITSRRRHHRTSTRGGSKYTDSDNASKQKHSFTNTRFLNGAICILAFCLISTANFQSFVNRNDNYLRRRFLLGPPKLSEDQISKSRSHHLFPVDYMPNGRAHTVAYFDHDDASPYKDMLSLYQCLAEDIAVHSLYGVDHMSRFQLYENERKATLDMPTFRQAMSEHDGLLILTDEPYVTVNQLFDRQHRGRMFALFTNPVYRAVQQFMSQKDAKSTSLLNWITTADDNVYIKKILGKQANEPVTLVDLQMAKEFVRQSVVVGLSSEMKESFNRFNVALGVGESEMRGNAKCLEEIFKNNDVEIDKFAKMVRPNSREWNAIAQRNYLDMALYTYMEKLFEEYDGVFNFFPQDEEDDLDAAEEVVIEQPDEEEPQAAQADSTEELPAIQESSEEREARIMKNSPYAGADEEAPVEAEESPVAQNDSTDPKAALKRRLADVSSFEFGSDKAATPFFWHVPKAGGTAIQNLYWCMGLTLANEVGGNPKLLQRKSVPSDKLTVFQPWKNSGNMAKVVNVDVTTHKGIANAIQLGFLTQESQPKTDFVSSSLFHVVSMKLFSKENKARMFALFRHPVERAVSKFYYLSKASWEPTYDETWANMTLEEWATNDRGENNWLVHHLAGKKHFETVDRNDLEMAKEMIKSKFIVGMVNEFDESVHRFNLLLGVDEKDSTNKQCMADFSQTDDSKSQKKELSNRNSYTKAQEGSTAWSMIAEINSLDVELFSFIEEQFEAQKHLFEQYEAQRIIFDQLQAQQNVKTG</sequence>
<feature type="compositionally biased region" description="Acidic residues" evidence="1">
    <location>
        <begin position="423"/>
        <end position="433"/>
    </location>
</feature>
<feature type="region of interest" description="Disordered" evidence="1">
    <location>
        <begin position="384"/>
        <end position="448"/>
    </location>
</feature>
<dbReference type="InterPro" id="IPR027417">
    <property type="entry name" value="P-loop_NTPase"/>
</dbReference>
<evidence type="ECO:0000313" key="4">
    <source>
        <dbReference type="Proteomes" id="UP001530400"/>
    </source>
</evidence>
<proteinExistence type="predicted"/>
<gene>
    <name evidence="3" type="ORF">ACHAWO_000359</name>
</gene>
<evidence type="ECO:0000256" key="2">
    <source>
        <dbReference type="SAM" id="Phobius"/>
    </source>
</evidence>
<reference evidence="3 4" key="1">
    <citation type="submission" date="2024-10" db="EMBL/GenBank/DDBJ databases">
        <title>Updated reference genomes for cyclostephanoid diatoms.</title>
        <authorList>
            <person name="Roberts W.R."/>
            <person name="Alverson A.J."/>
        </authorList>
    </citation>
    <scope>NUCLEOTIDE SEQUENCE [LARGE SCALE GENOMIC DNA]</scope>
    <source>
        <strain evidence="3 4">AJA010-31</strain>
    </source>
</reference>
<dbReference type="Proteomes" id="UP001530400">
    <property type="component" value="Unassembled WGS sequence"/>
</dbReference>
<dbReference type="PANTHER" id="PTHR32301">
    <property type="entry name" value="COUNTIN RECEPTOR CNR3-RELATED"/>
    <property type="match status" value="1"/>
</dbReference>
<keyword evidence="2" id="KW-0472">Membrane</keyword>
<dbReference type="AlphaFoldDB" id="A0ABD3PP19"/>
<keyword evidence="2" id="KW-1133">Transmembrane helix</keyword>
<feature type="region of interest" description="Disordered" evidence="1">
    <location>
        <begin position="693"/>
        <end position="713"/>
    </location>
</feature>
<dbReference type="Gene3D" id="3.40.50.300">
    <property type="entry name" value="P-loop containing nucleotide triphosphate hydrolases"/>
    <property type="match status" value="2"/>
</dbReference>
<accession>A0ABD3PP19</accession>
<evidence type="ECO:0000313" key="3">
    <source>
        <dbReference type="EMBL" id="KAL3789329.1"/>
    </source>
</evidence>
<keyword evidence="2" id="KW-0812">Transmembrane</keyword>
<dbReference type="InterPro" id="IPR005331">
    <property type="entry name" value="Sulfotransferase"/>
</dbReference>
<feature type="compositionally biased region" description="Basic and acidic residues" evidence="1">
    <location>
        <begin position="698"/>
        <end position="708"/>
    </location>
</feature>
<evidence type="ECO:0000256" key="1">
    <source>
        <dbReference type="SAM" id="MobiDB-lite"/>
    </source>
</evidence>
<organism evidence="3 4">
    <name type="scientific">Cyclotella atomus</name>
    <dbReference type="NCBI Taxonomy" id="382360"/>
    <lineage>
        <taxon>Eukaryota</taxon>
        <taxon>Sar</taxon>
        <taxon>Stramenopiles</taxon>
        <taxon>Ochrophyta</taxon>
        <taxon>Bacillariophyta</taxon>
        <taxon>Coscinodiscophyceae</taxon>
        <taxon>Thalassiosirophycidae</taxon>
        <taxon>Stephanodiscales</taxon>
        <taxon>Stephanodiscaceae</taxon>
        <taxon>Cyclotella</taxon>
    </lineage>
</organism>
<name>A0ABD3PP19_9STRA</name>
<dbReference type="PANTHER" id="PTHR32301:SF6">
    <property type="entry name" value="GOLVESIN-RELATED"/>
    <property type="match status" value="1"/>
</dbReference>
<comment type="caution">
    <text evidence="3">The sequence shown here is derived from an EMBL/GenBank/DDBJ whole genome shotgun (WGS) entry which is preliminary data.</text>
</comment>
<dbReference type="SUPFAM" id="SSF52540">
    <property type="entry name" value="P-loop containing nucleoside triphosphate hydrolases"/>
    <property type="match status" value="1"/>
</dbReference>
<feature type="transmembrane region" description="Helical" evidence="2">
    <location>
        <begin position="54"/>
        <end position="76"/>
    </location>
</feature>
<protein>
    <recommendedName>
        <fullName evidence="5">Sulfotransferase domain-containing protein</fullName>
    </recommendedName>
</protein>
<feature type="region of interest" description="Disordered" evidence="1">
    <location>
        <begin position="1"/>
        <end position="44"/>
    </location>
</feature>
<keyword evidence="4" id="KW-1185">Reference proteome</keyword>
<dbReference type="InterPro" id="IPR053259">
    <property type="entry name" value="Golvesin-related_Golgi"/>
</dbReference>
<evidence type="ECO:0008006" key="5">
    <source>
        <dbReference type="Google" id="ProtNLM"/>
    </source>
</evidence>
<dbReference type="Pfam" id="PF03567">
    <property type="entry name" value="Sulfotransfer_2"/>
    <property type="match status" value="1"/>
</dbReference>
<dbReference type="EMBL" id="JALLPJ020000526">
    <property type="protein sequence ID" value="KAL3789329.1"/>
    <property type="molecule type" value="Genomic_DNA"/>
</dbReference>